<dbReference type="AlphaFoldDB" id="A0A6A6H0A5"/>
<organism evidence="1 2">
    <name type="scientific">Viridothelium virens</name>
    <name type="common">Speckled blister lichen</name>
    <name type="synonym">Trypethelium virens</name>
    <dbReference type="NCBI Taxonomy" id="1048519"/>
    <lineage>
        <taxon>Eukaryota</taxon>
        <taxon>Fungi</taxon>
        <taxon>Dikarya</taxon>
        <taxon>Ascomycota</taxon>
        <taxon>Pezizomycotina</taxon>
        <taxon>Dothideomycetes</taxon>
        <taxon>Dothideomycetes incertae sedis</taxon>
        <taxon>Trypetheliales</taxon>
        <taxon>Trypetheliaceae</taxon>
        <taxon>Viridothelium</taxon>
    </lineage>
</organism>
<name>A0A6A6H0A5_VIRVR</name>
<evidence type="ECO:0000313" key="2">
    <source>
        <dbReference type="Proteomes" id="UP000800092"/>
    </source>
</evidence>
<accession>A0A6A6H0A5</accession>
<sequence length="177" mass="19175">MAGSSTPPPMPLTPSITIARTGAAASSSKSAIQAQPTGDVFPLVEGWIDNPRKDTDSIIKRLDGAEDSIQKALSDTSGGSGQDRKRGCRHSFLSLLSCIVSKLATVRGTIAGIRGTIADNIVSMVRRDLSDLKGLTTELESIEDDQLYGFVPSKLIHFRSFRFVQLNLIMHENHSHR</sequence>
<gene>
    <name evidence="1" type="ORF">EV356DRAFT_535434</name>
</gene>
<proteinExistence type="predicted"/>
<evidence type="ECO:0000313" key="1">
    <source>
        <dbReference type="EMBL" id="KAF2231455.1"/>
    </source>
</evidence>
<protein>
    <submittedName>
        <fullName evidence="1">Uncharacterized protein</fullName>
    </submittedName>
</protein>
<dbReference type="Proteomes" id="UP000800092">
    <property type="component" value="Unassembled WGS sequence"/>
</dbReference>
<dbReference type="EMBL" id="ML991826">
    <property type="protein sequence ID" value="KAF2231455.1"/>
    <property type="molecule type" value="Genomic_DNA"/>
</dbReference>
<reference evidence="1" key="1">
    <citation type="journal article" date="2020" name="Stud. Mycol.">
        <title>101 Dothideomycetes genomes: a test case for predicting lifestyles and emergence of pathogens.</title>
        <authorList>
            <person name="Haridas S."/>
            <person name="Albert R."/>
            <person name="Binder M."/>
            <person name="Bloem J."/>
            <person name="Labutti K."/>
            <person name="Salamov A."/>
            <person name="Andreopoulos B."/>
            <person name="Baker S."/>
            <person name="Barry K."/>
            <person name="Bills G."/>
            <person name="Bluhm B."/>
            <person name="Cannon C."/>
            <person name="Castanera R."/>
            <person name="Culley D."/>
            <person name="Daum C."/>
            <person name="Ezra D."/>
            <person name="Gonzalez J."/>
            <person name="Henrissat B."/>
            <person name="Kuo A."/>
            <person name="Liang C."/>
            <person name="Lipzen A."/>
            <person name="Lutzoni F."/>
            <person name="Magnuson J."/>
            <person name="Mondo S."/>
            <person name="Nolan M."/>
            <person name="Ohm R."/>
            <person name="Pangilinan J."/>
            <person name="Park H.-J."/>
            <person name="Ramirez L."/>
            <person name="Alfaro M."/>
            <person name="Sun H."/>
            <person name="Tritt A."/>
            <person name="Yoshinaga Y."/>
            <person name="Zwiers L.-H."/>
            <person name="Turgeon B."/>
            <person name="Goodwin S."/>
            <person name="Spatafora J."/>
            <person name="Crous P."/>
            <person name="Grigoriev I."/>
        </authorList>
    </citation>
    <scope>NUCLEOTIDE SEQUENCE</scope>
    <source>
        <strain evidence="1">Tuck. ex Michener</strain>
    </source>
</reference>
<keyword evidence="2" id="KW-1185">Reference proteome</keyword>